<feature type="compositionally biased region" description="Low complexity" evidence="1">
    <location>
        <begin position="54"/>
        <end position="68"/>
    </location>
</feature>
<reference evidence="3 4" key="1">
    <citation type="submission" date="2023-03" db="EMBL/GenBank/DDBJ databases">
        <title>Draft genome sequence of the bacteria which degrade cell wall of Tricholomamatutake.</title>
        <authorList>
            <person name="Konishi Y."/>
            <person name="Fukuta Y."/>
            <person name="Shirasaka N."/>
        </authorList>
    </citation>
    <scope>NUCLEOTIDE SEQUENCE [LARGE SCALE GENOMIC DNA]</scope>
    <source>
        <strain evidence="4">mu1</strain>
    </source>
</reference>
<feature type="chain" id="PRO_5046500689" description="Copper-binding protein" evidence="2">
    <location>
        <begin position="29"/>
        <end position="168"/>
    </location>
</feature>
<proteinExistence type="predicted"/>
<feature type="signal peptide" evidence="2">
    <location>
        <begin position="1"/>
        <end position="28"/>
    </location>
</feature>
<protein>
    <recommendedName>
        <fullName evidence="5">Copper-binding protein</fullName>
    </recommendedName>
</protein>
<accession>A0ABQ6GF58</accession>
<keyword evidence="2" id="KW-0732">Signal</keyword>
<dbReference type="RefSeq" id="WP_284238425.1">
    <property type="nucleotide sequence ID" value="NZ_BSSQ01000008.1"/>
</dbReference>
<evidence type="ECO:0008006" key="5">
    <source>
        <dbReference type="Google" id="ProtNLM"/>
    </source>
</evidence>
<dbReference type="EMBL" id="BSSQ01000008">
    <property type="protein sequence ID" value="GLX67672.1"/>
    <property type="molecule type" value="Genomic_DNA"/>
</dbReference>
<evidence type="ECO:0000256" key="1">
    <source>
        <dbReference type="SAM" id="MobiDB-lite"/>
    </source>
</evidence>
<gene>
    <name evidence="3" type="ORF">MU1_20170</name>
</gene>
<dbReference type="PROSITE" id="PS51257">
    <property type="entry name" value="PROKAR_LIPOPROTEIN"/>
    <property type="match status" value="1"/>
</dbReference>
<name>A0ABQ6GF58_9BACL</name>
<sequence>MTTTKSKKKSSLIAASAVLLAVMMTASACGSDDNAKNNAEGSAVEQPSNAAPDNTSNNTTNNSNTSNNQAEGQNNGVVDPETASPDVDANAAPEDSAVKTGEGVFAGQADTTSVEIDLPEGPMVLQFTDELADEINSIPADTKVTFEYTEKVSGDVTQYFLKKLEAKS</sequence>
<evidence type="ECO:0000313" key="4">
    <source>
        <dbReference type="Proteomes" id="UP001157114"/>
    </source>
</evidence>
<evidence type="ECO:0000313" key="3">
    <source>
        <dbReference type="EMBL" id="GLX67672.1"/>
    </source>
</evidence>
<evidence type="ECO:0000256" key="2">
    <source>
        <dbReference type="SAM" id="SignalP"/>
    </source>
</evidence>
<organism evidence="3 4">
    <name type="scientific">Paenibacillus glycanilyticus</name>
    <dbReference type="NCBI Taxonomy" id="126569"/>
    <lineage>
        <taxon>Bacteria</taxon>
        <taxon>Bacillati</taxon>
        <taxon>Bacillota</taxon>
        <taxon>Bacilli</taxon>
        <taxon>Bacillales</taxon>
        <taxon>Paenibacillaceae</taxon>
        <taxon>Paenibacillus</taxon>
    </lineage>
</organism>
<feature type="compositionally biased region" description="Polar residues" evidence="1">
    <location>
        <begin position="36"/>
        <end position="53"/>
    </location>
</feature>
<keyword evidence="4" id="KW-1185">Reference proteome</keyword>
<feature type="region of interest" description="Disordered" evidence="1">
    <location>
        <begin position="29"/>
        <end position="113"/>
    </location>
</feature>
<dbReference type="Proteomes" id="UP001157114">
    <property type="component" value="Unassembled WGS sequence"/>
</dbReference>
<comment type="caution">
    <text evidence="3">The sequence shown here is derived from an EMBL/GenBank/DDBJ whole genome shotgun (WGS) entry which is preliminary data.</text>
</comment>